<reference evidence="1" key="2">
    <citation type="submission" date="2020-11" db="EMBL/GenBank/DDBJ databases">
        <authorList>
            <person name="McCartney M.A."/>
            <person name="Auch B."/>
            <person name="Kono T."/>
            <person name="Mallez S."/>
            <person name="Becker A."/>
            <person name="Gohl D.M."/>
            <person name="Silverstein K.A.T."/>
            <person name="Koren S."/>
            <person name="Bechman K.B."/>
            <person name="Herman A."/>
            <person name="Abrahante J.E."/>
            <person name="Garbe J."/>
        </authorList>
    </citation>
    <scope>NUCLEOTIDE SEQUENCE</scope>
    <source>
        <strain evidence="1">Duluth1</strain>
        <tissue evidence="1">Whole animal</tissue>
    </source>
</reference>
<keyword evidence="2" id="KW-1185">Reference proteome</keyword>
<evidence type="ECO:0000313" key="1">
    <source>
        <dbReference type="EMBL" id="KAH3851926.1"/>
    </source>
</evidence>
<sequence length="61" mass="7191">MTGVIFSASDCHNQRPHYFIRHFGNYNEEAESLQKYQSSVAKCLLENELRDHHGDRFPLRP</sequence>
<proteinExistence type="predicted"/>
<name>A0A9D4R1T7_DREPO</name>
<protein>
    <submittedName>
        <fullName evidence="1">Uncharacterized protein</fullName>
    </submittedName>
</protein>
<organism evidence="1 2">
    <name type="scientific">Dreissena polymorpha</name>
    <name type="common">Zebra mussel</name>
    <name type="synonym">Mytilus polymorpha</name>
    <dbReference type="NCBI Taxonomy" id="45954"/>
    <lineage>
        <taxon>Eukaryota</taxon>
        <taxon>Metazoa</taxon>
        <taxon>Spiralia</taxon>
        <taxon>Lophotrochozoa</taxon>
        <taxon>Mollusca</taxon>
        <taxon>Bivalvia</taxon>
        <taxon>Autobranchia</taxon>
        <taxon>Heteroconchia</taxon>
        <taxon>Euheterodonta</taxon>
        <taxon>Imparidentia</taxon>
        <taxon>Neoheterodontei</taxon>
        <taxon>Myida</taxon>
        <taxon>Dreissenoidea</taxon>
        <taxon>Dreissenidae</taxon>
        <taxon>Dreissena</taxon>
    </lineage>
</organism>
<dbReference type="AlphaFoldDB" id="A0A9D4R1T7"/>
<reference evidence="1" key="1">
    <citation type="journal article" date="2019" name="bioRxiv">
        <title>The Genome of the Zebra Mussel, Dreissena polymorpha: A Resource for Invasive Species Research.</title>
        <authorList>
            <person name="McCartney M.A."/>
            <person name="Auch B."/>
            <person name="Kono T."/>
            <person name="Mallez S."/>
            <person name="Zhang Y."/>
            <person name="Obille A."/>
            <person name="Becker A."/>
            <person name="Abrahante J.E."/>
            <person name="Garbe J."/>
            <person name="Badalamenti J.P."/>
            <person name="Herman A."/>
            <person name="Mangelson H."/>
            <person name="Liachko I."/>
            <person name="Sullivan S."/>
            <person name="Sone E.D."/>
            <person name="Koren S."/>
            <person name="Silverstein K.A.T."/>
            <person name="Beckman K.B."/>
            <person name="Gohl D.M."/>
        </authorList>
    </citation>
    <scope>NUCLEOTIDE SEQUENCE</scope>
    <source>
        <strain evidence="1">Duluth1</strain>
        <tissue evidence="1">Whole animal</tissue>
    </source>
</reference>
<evidence type="ECO:0000313" key="2">
    <source>
        <dbReference type="Proteomes" id="UP000828390"/>
    </source>
</evidence>
<comment type="caution">
    <text evidence="1">The sequence shown here is derived from an EMBL/GenBank/DDBJ whole genome shotgun (WGS) entry which is preliminary data.</text>
</comment>
<accession>A0A9D4R1T7</accession>
<dbReference type="EMBL" id="JAIWYP010000003">
    <property type="protein sequence ID" value="KAH3851926.1"/>
    <property type="molecule type" value="Genomic_DNA"/>
</dbReference>
<dbReference type="Proteomes" id="UP000828390">
    <property type="component" value="Unassembled WGS sequence"/>
</dbReference>
<gene>
    <name evidence="1" type="ORF">DPMN_094413</name>
</gene>